<keyword evidence="5 7" id="KW-1133">Transmembrane helix</keyword>
<keyword evidence="2" id="KW-1003">Cell membrane</keyword>
<sequence>MSDAFLGLFGFLAALGLIALGLPVAIAMGVIGGLGYWYLNGWMGVAYILGSSPFEAIFPYSFSVIPLFVMMGVFASHAGLSRSLFDVINAFIGHRRGGLAITTVGASAFFGAICGSSLATVATIGRVALPEMKRHGYDASLSTATVAAGGTLGVLIPPSVLLVIYGLLTQSSIGQLFIGALLPGLLGALLYAAAIAVRVRLRPDLAPSAERHGWSERLTRLGQVWQVVLLFALVIGGIYLGWFSPTEAAAVGAVGAFFLALFSGELTRETLKASVFETAGLTGMIFFILIGAGLFNFFLENTGLPQLLIEQIRSSGMGPMAVMVLILVFYVVLGCFMDSMSMILLTVPLLAPVALELDFDLIWFGIVVVTVAEIGLITPPIGMNLFVVQASAGDVPMKTVMKGIFPFILADIVRLALLVAFPIIVLWLPGQAF</sequence>
<gene>
    <name evidence="9" type="ORF">ATO3_10610</name>
</gene>
<feature type="transmembrane region" description="Helical" evidence="7">
    <location>
        <begin position="173"/>
        <end position="197"/>
    </location>
</feature>
<dbReference type="Proteomes" id="UP000215377">
    <property type="component" value="Unassembled WGS sequence"/>
</dbReference>
<feature type="transmembrane region" description="Helical" evidence="7">
    <location>
        <begin position="361"/>
        <end position="383"/>
    </location>
</feature>
<evidence type="ECO:0000256" key="4">
    <source>
        <dbReference type="ARBA" id="ARBA00022692"/>
    </source>
</evidence>
<dbReference type="InterPro" id="IPR004681">
    <property type="entry name" value="TRAP_DctM"/>
</dbReference>
<evidence type="ECO:0000313" key="10">
    <source>
        <dbReference type="Proteomes" id="UP000215377"/>
    </source>
</evidence>
<organism evidence="9 10">
    <name type="scientific">Marinibacterium profundimaris</name>
    <dbReference type="NCBI Taxonomy" id="1679460"/>
    <lineage>
        <taxon>Bacteria</taxon>
        <taxon>Pseudomonadati</taxon>
        <taxon>Pseudomonadota</taxon>
        <taxon>Alphaproteobacteria</taxon>
        <taxon>Rhodobacterales</taxon>
        <taxon>Paracoccaceae</taxon>
        <taxon>Marinibacterium</taxon>
    </lineage>
</organism>
<dbReference type="NCBIfam" id="TIGR00786">
    <property type="entry name" value="dctM"/>
    <property type="match status" value="1"/>
</dbReference>
<evidence type="ECO:0000256" key="3">
    <source>
        <dbReference type="ARBA" id="ARBA00022519"/>
    </source>
</evidence>
<dbReference type="RefSeq" id="WP_088649815.1">
    <property type="nucleotide sequence ID" value="NZ_AQQR01000003.1"/>
</dbReference>
<keyword evidence="4 7" id="KW-0812">Transmembrane</keyword>
<evidence type="ECO:0000313" key="9">
    <source>
        <dbReference type="EMBL" id="OWU74986.1"/>
    </source>
</evidence>
<comment type="similarity">
    <text evidence="7">Belongs to the TRAP transporter large permease family.</text>
</comment>
<dbReference type="AlphaFoldDB" id="A0A225NLR6"/>
<evidence type="ECO:0000256" key="7">
    <source>
        <dbReference type="RuleBase" id="RU369079"/>
    </source>
</evidence>
<evidence type="ECO:0000256" key="6">
    <source>
        <dbReference type="ARBA" id="ARBA00023136"/>
    </source>
</evidence>
<dbReference type="PANTHER" id="PTHR33362:SF5">
    <property type="entry name" value="C4-DICARBOXYLATE TRAP TRANSPORTER LARGE PERMEASE PROTEIN DCTM"/>
    <property type="match status" value="1"/>
</dbReference>
<feature type="domain" description="TRAP C4-dicarboxylate transport system permease DctM subunit" evidence="8">
    <location>
        <begin position="13"/>
        <end position="422"/>
    </location>
</feature>
<evidence type="ECO:0000259" key="8">
    <source>
        <dbReference type="Pfam" id="PF06808"/>
    </source>
</evidence>
<proteinExistence type="inferred from homology"/>
<keyword evidence="10" id="KW-1185">Reference proteome</keyword>
<feature type="transmembrane region" description="Helical" evidence="7">
    <location>
        <begin position="279"/>
        <end position="299"/>
    </location>
</feature>
<keyword evidence="3 7" id="KW-0997">Cell inner membrane</keyword>
<name>A0A225NLR6_9RHOB</name>
<dbReference type="EMBL" id="AQQR01000003">
    <property type="protein sequence ID" value="OWU74986.1"/>
    <property type="molecule type" value="Genomic_DNA"/>
</dbReference>
<evidence type="ECO:0000256" key="5">
    <source>
        <dbReference type="ARBA" id="ARBA00022989"/>
    </source>
</evidence>
<dbReference type="GO" id="GO:0005886">
    <property type="term" value="C:plasma membrane"/>
    <property type="evidence" value="ECO:0007669"/>
    <property type="project" value="UniProtKB-SubCell"/>
</dbReference>
<feature type="transmembrane region" description="Helical" evidence="7">
    <location>
        <begin position="100"/>
        <end position="129"/>
    </location>
</feature>
<feature type="transmembrane region" description="Helical" evidence="7">
    <location>
        <begin position="248"/>
        <end position="267"/>
    </location>
</feature>
<feature type="transmembrane region" description="Helical" evidence="7">
    <location>
        <begin position="57"/>
        <end position="80"/>
    </location>
</feature>
<evidence type="ECO:0000256" key="2">
    <source>
        <dbReference type="ARBA" id="ARBA00022475"/>
    </source>
</evidence>
<feature type="transmembrane region" description="Helical" evidence="7">
    <location>
        <begin position="403"/>
        <end position="428"/>
    </location>
</feature>
<comment type="function">
    <text evidence="7">Part of the tripartite ATP-independent periplasmic (TRAP) transport system.</text>
</comment>
<reference evidence="9 10" key="1">
    <citation type="submission" date="2013-04" db="EMBL/GenBank/DDBJ databases">
        <title>Oceanicola sp. 22II1-22F33 Genome Sequencing.</title>
        <authorList>
            <person name="Lai Q."/>
            <person name="Li G."/>
            <person name="Shao Z."/>
        </authorList>
    </citation>
    <scope>NUCLEOTIDE SEQUENCE [LARGE SCALE GENOMIC DNA]</scope>
    <source>
        <strain evidence="9 10">22II1-22F33</strain>
    </source>
</reference>
<comment type="subunit">
    <text evidence="7">The complex comprises the extracytoplasmic solute receptor protein and the two transmembrane proteins.</text>
</comment>
<protein>
    <recommendedName>
        <fullName evidence="7">TRAP transporter large permease protein</fullName>
    </recommendedName>
</protein>
<comment type="caution">
    <text evidence="9">The sequence shown here is derived from an EMBL/GenBank/DDBJ whole genome shotgun (WGS) entry which is preliminary data.</text>
</comment>
<dbReference type="InterPro" id="IPR010656">
    <property type="entry name" value="DctM"/>
</dbReference>
<accession>A0A225NLR6</accession>
<dbReference type="Pfam" id="PF06808">
    <property type="entry name" value="DctM"/>
    <property type="match status" value="1"/>
</dbReference>
<comment type="caution">
    <text evidence="7">Lacks conserved residue(s) required for the propagation of feature annotation.</text>
</comment>
<keyword evidence="7" id="KW-0813">Transport</keyword>
<feature type="transmembrane region" description="Helical" evidence="7">
    <location>
        <begin position="141"/>
        <end position="167"/>
    </location>
</feature>
<evidence type="ECO:0000256" key="1">
    <source>
        <dbReference type="ARBA" id="ARBA00004429"/>
    </source>
</evidence>
<feature type="transmembrane region" description="Helical" evidence="7">
    <location>
        <begin position="218"/>
        <end position="242"/>
    </location>
</feature>
<comment type="subcellular location">
    <subcellularLocation>
        <location evidence="1 7">Cell inner membrane</location>
        <topology evidence="1 7">Multi-pass membrane protein</topology>
    </subcellularLocation>
</comment>
<feature type="transmembrane region" description="Helical" evidence="7">
    <location>
        <begin position="319"/>
        <end position="349"/>
    </location>
</feature>
<dbReference type="GO" id="GO:0022857">
    <property type="term" value="F:transmembrane transporter activity"/>
    <property type="evidence" value="ECO:0007669"/>
    <property type="project" value="UniProtKB-UniRule"/>
</dbReference>
<dbReference type="PIRSF" id="PIRSF006066">
    <property type="entry name" value="HI0050"/>
    <property type="match status" value="1"/>
</dbReference>
<dbReference type="PANTHER" id="PTHR33362">
    <property type="entry name" value="SIALIC ACID TRAP TRANSPORTER PERMEASE PROTEIN SIAT-RELATED"/>
    <property type="match status" value="1"/>
</dbReference>
<dbReference type="OrthoDB" id="9790209at2"/>
<keyword evidence="6 7" id="KW-0472">Membrane</keyword>